<dbReference type="AlphaFoldDB" id="A0A841R8Y1"/>
<evidence type="ECO:0000313" key="2">
    <source>
        <dbReference type="Proteomes" id="UP000587760"/>
    </source>
</evidence>
<reference evidence="1 2" key="1">
    <citation type="submission" date="2020-08" db="EMBL/GenBank/DDBJ databases">
        <title>Genomic Encyclopedia of Type Strains, Phase IV (KMG-IV): sequencing the most valuable type-strain genomes for metagenomic binning, comparative biology and taxonomic classification.</title>
        <authorList>
            <person name="Goeker M."/>
        </authorList>
    </citation>
    <scope>NUCLEOTIDE SEQUENCE [LARGE SCALE GENOMIC DNA]</scope>
    <source>
        <strain evidence="1 2">DSM 2461</strain>
    </source>
</reference>
<gene>
    <name evidence="1" type="ORF">HNR50_002028</name>
</gene>
<proteinExistence type="predicted"/>
<dbReference type="InterPro" id="IPR007183">
    <property type="entry name" value="UPF0280"/>
</dbReference>
<accession>A0A841R8Y1</accession>
<sequence length="247" mass="26867">MKRHFREFHYKEAHFHILTSSWDPVTEFILSERLRLEAFILSHPLFGESLEPVSISPADKQPESVRRMIEASLATGLGPMAAVAGTMAQLAAEISADMGSPETIVENGGDIYVDCREDVTLGLYPGRNSPFSNLALRILPEFMPLGVCTSSGRMGHSLSFGDCDILTVFSKNASLADAAATLGCNSIRSKEDMEPVLNRLLEIPGIEGALAIRDGDFGAAGRIPELVKNSDPEILNKVSRDETSNFQ</sequence>
<comment type="caution">
    <text evidence="1">The sequence shown here is derived from an EMBL/GenBank/DDBJ whole genome shotgun (WGS) entry which is preliminary data.</text>
</comment>
<keyword evidence="2" id="KW-1185">Reference proteome</keyword>
<organism evidence="1 2">
    <name type="scientific">Spirochaeta isovalerica</name>
    <dbReference type="NCBI Taxonomy" id="150"/>
    <lineage>
        <taxon>Bacteria</taxon>
        <taxon>Pseudomonadati</taxon>
        <taxon>Spirochaetota</taxon>
        <taxon>Spirochaetia</taxon>
        <taxon>Spirochaetales</taxon>
        <taxon>Spirochaetaceae</taxon>
        <taxon>Spirochaeta</taxon>
    </lineage>
</organism>
<dbReference type="Gene3D" id="3.10.520.10">
    <property type="entry name" value="ApbE-like domains"/>
    <property type="match status" value="1"/>
</dbReference>
<dbReference type="EMBL" id="JACHGJ010000003">
    <property type="protein sequence ID" value="MBB6480365.1"/>
    <property type="molecule type" value="Genomic_DNA"/>
</dbReference>
<evidence type="ECO:0000313" key="1">
    <source>
        <dbReference type="EMBL" id="MBB6480365.1"/>
    </source>
</evidence>
<dbReference type="PIRSF" id="PIRSF006421">
    <property type="entry name" value="UCP006421"/>
    <property type="match status" value="1"/>
</dbReference>
<dbReference type="InterPro" id="IPR003374">
    <property type="entry name" value="ApbE-like_sf"/>
</dbReference>
<dbReference type="SUPFAM" id="SSF143631">
    <property type="entry name" value="ApbE-like"/>
    <property type="match status" value="1"/>
</dbReference>
<dbReference type="Proteomes" id="UP000587760">
    <property type="component" value="Unassembled WGS sequence"/>
</dbReference>
<dbReference type="RefSeq" id="WP_184746535.1">
    <property type="nucleotide sequence ID" value="NZ_JACHGJ010000003.1"/>
</dbReference>
<name>A0A841R8Y1_9SPIO</name>
<protein>
    <submittedName>
        <fullName evidence="1">Uncharacterized protein</fullName>
    </submittedName>
</protein>